<name>A0ABY6HWR0_9ARCH</name>
<dbReference type="EC" id="1.1.1.271" evidence="3"/>
<comment type="similarity">
    <text evidence="1">Belongs to the NAD(P)-dependent epimerase/dehydratase family.</text>
</comment>
<organism evidence="3 4">
    <name type="scientific">Candidatus Lokiarchaeum ossiferum</name>
    <dbReference type="NCBI Taxonomy" id="2951803"/>
    <lineage>
        <taxon>Archaea</taxon>
        <taxon>Promethearchaeati</taxon>
        <taxon>Promethearchaeota</taxon>
        <taxon>Promethearchaeia</taxon>
        <taxon>Promethearchaeales</taxon>
        <taxon>Promethearchaeaceae</taxon>
        <taxon>Candidatus Lokiarchaeum</taxon>
    </lineage>
</organism>
<dbReference type="InterPro" id="IPR036291">
    <property type="entry name" value="NAD(P)-bd_dom_sf"/>
</dbReference>
<keyword evidence="3" id="KW-0560">Oxidoreductase</keyword>
<gene>
    <name evidence="3" type="ORF">NEF87_004249</name>
</gene>
<dbReference type="EMBL" id="CP104013">
    <property type="protein sequence ID" value="UYP47964.1"/>
    <property type="molecule type" value="Genomic_DNA"/>
</dbReference>
<dbReference type="SUPFAM" id="SSF51735">
    <property type="entry name" value="NAD(P)-binding Rossmann-fold domains"/>
    <property type="match status" value="1"/>
</dbReference>
<evidence type="ECO:0000313" key="4">
    <source>
        <dbReference type="Proteomes" id="UP001208689"/>
    </source>
</evidence>
<dbReference type="Gene3D" id="3.40.50.720">
    <property type="entry name" value="NAD(P)-binding Rossmann-like Domain"/>
    <property type="match status" value="1"/>
</dbReference>
<feature type="domain" description="NAD-dependent epimerase/dehydratase" evidence="2">
    <location>
        <begin position="6"/>
        <end position="288"/>
    </location>
</feature>
<dbReference type="PANTHER" id="PTHR43000">
    <property type="entry name" value="DTDP-D-GLUCOSE 4,6-DEHYDRATASE-RELATED"/>
    <property type="match status" value="1"/>
</dbReference>
<dbReference type="Pfam" id="PF01370">
    <property type="entry name" value="Epimerase"/>
    <property type="match status" value="1"/>
</dbReference>
<keyword evidence="4" id="KW-1185">Reference proteome</keyword>
<dbReference type="InterPro" id="IPR001509">
    <property type="entry name" value="Epimerase_deHydtase"/>
</dbReference>
<dbReference type="Proteomes" id="UP001208689">
    <property type="component" value="Chromosome"/>
</dbReference>
<evidence type="ECO:0000256" key="1">
    <source>
        <dbReference type="ARBA" id="ARBA00007637"/>
    </source>
</evidence>
<proteinExistence type="inferred from homology"/>
<reference evidence="3" key="1">
    <citation type="submission" date="2022-09" db="EMBL/GenBank/DDBJ databases">
        <title>Actin cytoskeleton and complex cell architecture in an #Asgard archaeon.</title>
        <authorList>
            <person name="Ponce Toledo R.I."/>
            <person name="Schleper C."/>
            <person name="Rodrigues Oliveira T."/>
            <person name="Wollweber F."/>
            <person name="Xu J."/>
            <person name="Rittmann S."/>
            <person name="Klingl A."/>
            <person name="Pilhofer M."/>
        </authorList>
    </citation>
    <scope>NUCLEOTIDE SEQUENCE</scope>
    <source>
        <strain evidence="3">B-35</strain>
    </source>
</reference>
<evidence type="ECO:0000259" key="2">
    <source>
        <dbReference type="Pfam" id="PF01370"/>
    </source>
</evidence>
<sequence length="365" mass="41626">MNQKSILITGGLGFIGSHIAIEAIQQGYRVSIIDNLSRPTSPQNNNKEKTKFFTRNLIQEKYPSIRIYVKDIRNKETLQQIFAEIQPSIVIHAAGQTSAIDSISNPEFDFQNNVIGLFNILECCRQSLNRTTFIYFSTNKVYGTAPNNVSLTEGDLRYFPSNPKTMGIAENSSIDQTKHTPYGISKLTGDLYVQEYGKLYNMDTCVFRLSCIYGDRQFGFEEQGWVSHFVIQALLNKEITIYGNGKQVRDILYIDDLVDLVMTYLQKMENSESQEFLDQEANKVFNVGGGKENTISLLELIDIIEDQLGKKIMLSSQIWRPADQKYYVTDISKVSKAFSWQPQIDALKGLKNLIVWTQNHIELFS</sequence>
<protein>
    <submittedName>
        <fullName evidence="3">GDP-L-fucose synthase</fullName>
        <ecNumber evidence="3">1.1.1.271</ecNumber>
    </submittedName>
</protein>
<evidence type="ECO:0000313" key="3">
    <source>
        <dbReference type="EMBL" id="UYP47964.1"/>
    </source>
</evidence>
<accession>A0ABY6HWR0</accession>
<dbReference type="GO" id="GO:0050577">
    <property type="term" value="F:GDP-L-fucose synthase activity"/>
    <property type="evidence" value="ECO:0007669"/>
    <property type="project" value="UniProtKB-EC"/>
</dbReference>